<sequence>MTLRFRFLVYRSETLLNYFQDLQHFTPSGVCQSCFEELNTFLAYRKRLNLVLRFVSSLAHIAKGETNVLEELVRDHHSDLRSLLQQLKILQKDELVVQDLLAEFHQYRIGWLKEESGKQNEADHLDNPRTVVLETIERRAGLPEENMPSVDKLDSTSENEEEPVDEINVKLDDLSEAEQFAKQSDHSYGMLLNVSFVDYCSDEETIEQPQEAVNQSDGTDVIEASRETLSEYGEVRQAGDDKKGYQQCKSCKFRTRCGTTFQLHLEKHLNEESEPWLCKRCNLTFDGKRELNQHKRSTHRDYMCDTCGMAFDCKFSLRMHRKRHEEVRQYKCEYCPVAYFTMPEMTLHVRQAHLKAFEVKCSVCALPFRTKQSLDQHMKTHTSVRTHTCTICGFSFKSHTHLSRHMKGVHQGVQYTCEHCNTSYRRKDKLRLHMERTHNSYNAAEKLEKHKTHHSNPKELQCGTCLGAYLTQKEFDEHLCITYRENYICCNRDFKYQSFYNKHMLLVHGEHTNVRVKPTDGLLIGQFRAMRRQEIRCPNCGQEFPTRTQKNNHVKTCSTAVYEEQYIDEQPDVNQCRSGGTV</sequence>
<evidence type="ECO:0000259" key="9">
    <source>
        <dbReference type="PROSITE" id="PS50157"/>
    </source>
</evidence>
<accession>A0A084VW70</accession>
<comment type="subcellular location">
    <subcellularLocation>
        <location evidence="1">Nucleus</location>
    </subcellularLocation>
</comment>
<feature type="domain" description="C2H2-type" evidence="9">
    <location>
        <begin position="276"/>
        <end position="299"/>
    </location>
</feature>
<evidence type="ECO:0000256" key="5">
    <source>
        <dbReference type="ARBA" id="ARBA00022833"/>
    </source>
</evidence>
<evidence type="ECO:0000256" key="8">
    <source>
        <dbReference type="SAM" id="MobiDB-lite"/>
    </source>
</evidence>
<keyword evidence="12" id="KW-1185">Reference proteome</keyword>
<dbReference type="AlphaFoldDB" id="A0A084VW70"/>
<dbReference type="PROSITE" id="PS00028">
    <property type="entry name" value="ZINC_FINGER_C2H2_1"/>
    <property type="match status" value="6"/>
</dbReference>
<dbReference type="VEuPathDB" id="VectorBase:ASIC009890"/>
<evidence type="ECO:0000256" key="1">
    <source>
        <dbReference type="ARBA" id="ARBA00004123"/>
    </source>
</evidence>
<evidence type="ECO:0000256" key="2">
    <source>
        <dbReference type="ARBA" id="ARBA00022723"/>
    </source>
</evidence>
<dbReference type="Gene3D" id="3.30.160.60">
    <property type="entry name" value="Classic Zinc Finger"/>
    <property type="match status" value="4"/>
</dbReference>
<evidence type="ECO:0000256" key="4">
    <source>
        <dbReference type="ARBA" id="ARBA00022771"/>
    </source>
</evidence>
<dbReference type="InterPro" id="IPR036236">
    <property type="entry name" value="Znf_C2H2_sf"/>
</dbReference>
<dbReference type="EMBL" id="ATLV01017495">
    <property type="status" value="NOT_ANNOTATED_CDS"/>
    <property type="molecule type" value="Genomic_DNA"/>
</dbReference>
<dbReference type="Pfam" id="PF00096">
    <property type="entry name" value="zf-C2H2"/>
    <property type="match status" value="3"/>
</dbReference>
<dbReference type="PROSITE" id="PS50157">
    <property type="entry name" value="ZINC_FINGER_C2H2_2"/>
    <property type="match status" value="5"/>
</dbReference>
<dbReference type="SMART" id="SM00355">
    <property type="entry name" value="ZnF_C2H2"/>
    <property type="match status" value="9"/>
</dbReference>
<dbReference type="GO" id="GO:0001228">
    <property type="term" value="F:DNA-binding transcription activator activity, RNA polymerase II-specific"/>
    <property type="evidence" value="ECO:0007669"/>
    <property type="project" value="TreeGrafter"/>
</dbReference>
<evidence type="ECO:0000256" key="7">
    <source>
        <dbReference type="PROSITE-ProRule" id="PRU00042"/>
    </source>
</evidence>
<dbReference type="SUPFAM" id="SSF57667">
    <property type="entry name" value="beta-beta-alpha zinc fingers"/>
    <property type="match status" value="3"/>
</dbReference>
<dbReference type="EMBL" id="KE525170">
    <property type="protein sequence ID" value="KFB42214.1"/>
    <property type="molecule type" value="Genomic_DNA"/>
</dbReference>
<keyword evidence="2" id="KW-0479">Metal-binding</keyword>
<proteinExistence type="predicted"/>
<dbReference type="GO" id="GO:0000978">
    <property type="term" value="F:RNA polymerase II cis-regulatory region sequence-specific DNA binding"/>
    <property type="evidence" value="ECO:0007669"/>
    <property type="project" value="TreeGrafter"/>
</dbReference>
<dbReference type="GO" id="GO:0008270">
    <property type="term" value="F:zinc ion binding"/>
    <property type="evidence" value="ECO:0007669"/>
    <property type="project" value="UniProtKB-KW"/>
</dbReference>
<dbReference type="OrthoDB" id="7755329at2759"/>
<dbReference type="Proteomes" id="UP000030765">
    <property type="component" value="Unassembled WGS sequence"/>
</dbReference>
<evidence type="ECO:0000256" key="6">
    <source>
        <dbReference type="ARBA" id="ARBA00023242"/>
    </source>
</evidence>
<dbReference type="EnsemblMetazoa" id="ASIC009890-RA">
    <property type="protein sequence ID" value="ASIC009890-PA"/>
    <property type="gene ID" value="ASIC009890"/>
</dbReference>
<keyword evidence="5" id="KW-0862">Zinc</keyword>
<dbReference type="VEuPathDB" id="VectorBase:ASIS021563"/>
<feature type="region of interest" description="Disordered" evidence="8">
    <location>
        <begin position="143"/>
        <end position="164"/>
    </location>
</feature>
<feature type="domain" description="C2H2-type" evidence="9">
    <location>
        <begin position="302"/>
        <end position="329"/>
    </location>
</feature>
<evidence type="ECO:0000313" key="12">
    <source>
        <dbReference type="Proteomes" id="UP000030765"/>
    </source>
</evidence>
<organism evidence="10">
    <name type="scientific">Anopheles sinensis</name>
    <name type="common">Mosquito</name>
    <dbReference type="NCBI Taxonomy" id="74873"/>
    <lineage>
        <taxon>Eukaryota</taxon>
        <taxon>Metazoa</taxon>
        <taxon>Ecdysozoa</taxon>
        <taxon>Arthropoda</taxon>
        <taxon>Hexapoda</taxon>
        <taxon>Insecta</taxon>
        <taxon>Pterygota</taxon>
        <taxon>Neoptera</taxon>
        <taxon>Endopterygota</taxon>
        <taxon>Diptera</taxon>
        <taxon>Nematocera</taxon>
        <taxon>Culicoidea</taxon>
        <taxon>Culicidae</taxon>
        <taxon>Anophelinae</taxon>
        <taxon>Anopheles</taxon>
    </lineage>
</organism>
<reference evidence="10 12" key="1">
    <citation type="journal article" date="2014" name="BMC Genomics">
        <title>Genome sequence of Anopheles sinensis provides insight into genetics basis of mosquito competence for malaria parasites.</title>
        <authorList>
            <person name="Zhou D."/>
            <person name="Zhang D."/>
            <person name="Ding G."/>
            <person name="Shi L."/>
            <person name="Hou Q."/>
            <person name="Ye Y."/>
            <person name="Xu Y."/>
            <person name="Zhou H."/>
            <person name="Xiong C."/>
            <person name="Li S."/>
            <person name="Yu J."/>
            <person name="Hong S."/>
            <person name="Yu X."/>
            <person name="Zou P."/>
            <person name="Chen C."/>
            <person name="Chang X."/>
            <person name="Wang W."/>
            <person name="Lv Y."/>
            <person name="Sun Y."/>
            <person name="Ma L."/>
            <person name="Shen B."/>
            <person name="Zhu C."/>
        </authorList>
    </citation>
    <scope>NUCLEOTIDE SEQUENCE [LARGE SCALE GENOMIC DNA]</scope>
</reference>
<feature type="domain" description="C2H2-type" evidence="9">
    <location>
        <begin position="359"/>
        <end position="386"/>
    </location>
</feature>
<name>A0A084VW70_ANOSI</name>
<dbReference type="PANTHER" id="PTHR24376">
    <property type="entry name" value="ZINC FINGER PROTEIN"/>
    <property type="match status" value="1"/>
</dbReference>
<keyword evidence="4 7" id="KW-0863">Zinc-finger</keyword>
<dbReference type="OMA" id="RENYICC"/>
<protein>
    <recommendedName>
        <fullName evidence="9">C2H2-type domain-containing protein</fullName>
    </recommendedName>
</protein>
<dbReference type="GO" id="GO:0005634">
    <property type="term" value="C:nucleus"/>
    <property type="evidence" value="ECO:0007669"/>
    <property type="project" value="UniProtKB-SubCell"/>
</dbReference>
<dbReference type="InterPro" id="IPR013087">
    <property type="entry name" value="Znf_C2H2_type"/>
</dbReference>
<evidence type="ECO:0000313" key="10">
    <source>
        <dbReference type="EMBL" id="KFB42214.1"/>
    </source>
</evidence>
<feature type="domain" description="C2H2-type" evidence="9">
    <location>
        <begin position="387"/>
        <end position="415"/>
    </location>
</feature>
<keyword evidence="6" id="KW-0539">Nucleus</keyword>
<evidence type="ECO:0000256" key="3">
    <source>
        <dbReference type="ARBA" id="ARBA00022737"/>
    </source>
</evidence>
<gene>
    <name evidence="10" type="ORF">ZHAS_00009890</name>
</gene>
<evidence type="ECO:0000313" key="11">
    <source>
        <dbReference type="EnsemblMetazoa" id="ASIC009890-PA"/>
    </source>
</evidence>
<reference evidence="11" key="2">
    <citation type="submission" date="2020-05" db="UniProtKB">
        <authorList>
            <consortium name="EnsemblMetazoa"/>
        </authorList>
    </citation>
    <scope>IDENTIFICATION</scope>
</reference>
<dbReference type="STRING" id="74873.A0A084VW70"/>
<keyword evidence="3" id="KW-0677">Repeat</keyword>
<dbReference type="PANTHER" id="PTHR24376:SF235">
    <property type="entry name" value="C2H2-TYPE DOMAIN-CONTAINING PROTEIN"/>
    <property type="match status" value="1"/>
</dbReference>
<feature type="domain" description="C2H2-type" evidence="9">
    <location>
        <begin position="415"/>
        <end position="443"/>
    </location>
</feature>